<sequence>MYTLSFFKQFGSNEPFEINKLIINNLITITKKMNIPVKFTEDVPIVYHFNKISFVQNISTKILTDNEKNEIQIKSFLNKVTNENIEEMANNIFQIMCTESFSIIFDISCKNKFFSSTFSKLIIILCENLEFKKYLLSRFEKINTLFDDIQYVSDEYINNKKLDERESMSCFYTNLYIQGLIPRESIESFVSCLLVKVENYLNEEIKKQELEELLSIVYLILSMTLVNIDKNIIEKIGKSTNKTFKGITNKSIFKCMDIMELN</sequence>
<protein>
    <recommendedName>
        <fullName evidence="2">MIF4G domain-containing protein</fullName>
    </recommendedName>
</protein>
<dbReference type="EMBL" id="MN740006">
    <property type="protein sequence ID" value="QHT83212.1"/>
    <property type="molecule type" value="Genomic_DNA"/>
</dbReference>
<accession>A0A6C0HRC3</accession>
<name>A0A6C0HRC3_9ZZZZ</name>
<evidence type="ECO:0008006" key="2">
    <source>
        <dbReference type="Google" id="ProtNLM"/>
    </source>
</evidence>
<reference evidence="1" key="1">
    <citation type="journal article" date="2020" name="Nature">
        <title>Giant virus diversity and host interactions through global metagenomics.</title>
        <authorList>
            <person name="Schulz F."/>
            <person name="Roux S."/>
            <person name="Paez-Espino D."/>
            <person name="Jungbluth S."/>
            <person name="Walsh D.A."/>
            <person name="Denef V.J."/>
            <person name="McMahon K.D."/>
            <person name="Konstantinidis K.T."/>
            <person name="Eloe-Fadrosh E.A."/>
            <person name="Kyrpides N.C."/>
            <person name="Woyke T."/>
        </authorList>
    </citation>
    <scope>NUCLEOTIDE SEQUENCE</scope>
    <source>
        <strain evidence="1">GVMAG-M-3300023184-167</strain>
    </source>
</reference>
<dbReference type="AlphaFoldDB" id="A0A6C0HRC3"/>
<organism evidence="1">
    <name type="scientific">viral metagenome</name>
    <dbReference type="NCBI Taxonomy" id="1070528"/>
    <lineage>
        <taxon>unclassified sequences</taxon>
        <taxon>metagenomes</taxon>
        <taxon>organismal metagenomes</taxon>
    </lineage>
</organism>
<proteinExistence type="predicted"/>
<evidence type="ECO:0000313" key="1">
    <source>
        <dbReference type="EMBL" id="QHT83212.1"/>
    </source>
</evidence>